<dbReference type="CDD" id="cd17329">
    <property type="entry name" value="MFS_MdtH_MDR_like"/>
    <property type="match status" value="1"/>
</dbReference>
<feature type="transmembrane region" description="Helical" evidence="7">
    <location>
        <begin position="100"/>
        <end position="119"/>
    </location>
</feature>
<evidence type="ECO:0000256" key="6">
    <source>
        <dbReference type="ARBA" id="ARBA00023136"/>
    </source>
</evidence>
<keyword evidence="5 7" id="KW-1133">Transmembrane helix</keyword>
<dbReference type="GO" id="GO:0005886">
    <property type="term" value="C:plasma membrane"/>
    <property type="evidence" value="ECO:0007669"/>
    <property type="project" value="UniProtKB-SubCell"/>
</dbReference>
<dbReference type="RefSeq" id="WP_131926524.1">
    <property type="nucleotide sequence ID" value="NZ_SMAG01000011.1"/>
</dbReference>
<evidence type="ECO:0000256" key="7">
    <source>
        <dbReference type="SAM" id="Phobius"/>
    </source>
</evidence>
<comment type="subcellular location">
    <subcellularLocation>
        <location evidence="1">Cell membrane</location>
        <topology evidence="1">Multi-pass membrane protein</topology>
    </subcellularLocation>
</comment>
<feature type="transmembrane region" description="Helical" evidence="7">
    <location>
        <begin position="372"/>
        <end position="392"/>
    </location>
</feature>
<dbReference type="InterPro" id="IPR011701">
    <property type="entry name" value="MFS"/>
</dbReference>
<dbReference type="OrthoDB" id="3268460at2"/>
<evidence type="ECO:0000256" key="2">
    <source>
        <dbReference type="ARBA" id="ARBA00022448"/>
    </source>
</evidence>
<dbReference type="PANTHER" id="PTHR23517">
    <property type="entry name" value="RESISTANCE PROTEIN MDTM, PUTATIVE-RELATED-RELATED"/>
    <property type="match status" value="1"/>
</dbReference>
<evidence type="ECO:0000313" key="10">
    <source>
        <dbReference type="Proteomes" id="UP000294937"/>
    </source>
</evidence>
<protein>
    <submittedName>
        <fullName evidence="9">Putative MFS family arabinose efflux permease</fullName>
    </submittedName>
</protein>
<evidence type="ECO:0000256" key="4">
    <source>
        <dbReference type="ARBA" id="ARBA00022692"/>
    </source>
</evidence>
<accession>A0A4R3L2L5</accession>
<dbReference type="PANTHER" id="PTHR23517:SF10">
    <property type="entry name" value="MAJOR FACILITATOR SUPERFAMILY (MFS) PROFILE DOMAIN-CONTAINING PROTEIN"/>
    <property type="match status" value="1"/>
</dbReference>
<evidence type="ECO:0000256" key="5">
    <source>
        <dbReference type="ARBA" id="ARBA00022989"/>
    </source>
</evidence>
<name>A0A4R3L2L5_9BACL</name>
<keyword evidence="10" id="KW-1185">Reference proteome</keyword>
<keyword evidence="2" id="KW-0813">Transport</keyword>
<dbReference type="Pfam" id="PF07690">
    <property type="entry name" value="MFS_1"/>
    <property type="match status" value="1"/>
</dbReference>
<feature type="transmembrane region" description="Helical" evidence="7">
    <location>
        <begin position="140"/>
        <end position="158"/>
    </location>
</feature>
<dbReference type="GO" id="GO:0022857">
    <property type="term" value="F:transmembrane transporter activity"/>
    <property type="evidence" value="ECO:0007669"/>
    <property type="project" value="InterPro"/>
</dbReference>
<dbReference type="InterPro" id="IPR020846">
    <property type="entry name" value="MFS_dom"/>
</dbReference>
<dbReference type="SUPFAM" id="SSF103473">
    <property type="entry name" value="MFS general substrate transporter"/>
    <property type="match status" value="1"/>
</dbReference>
<dbReference type="Proteomes" id="UP000294937">
    <property type="component" value="Unassembled WGS sequence"/>
</dbReference>
<keyword evidence="3" id="KW-1003">Cell membrane</keyword>
<comment type="caution">
    <text evidence="9">The sequence shown here is derived from an EMBL/GenBank/DDBJ whole genome shotgun (WGS) entry which is preliminary data.</text>
</comment>
<sequence>MIKKWKQMPTVMWILAVCFMVNTLGESLLWPLQMTYIHQQFGQSLTVGGFVLFFHFAIAFIGNLIGGYLYDRWGAKRIFTLSISFSFLIVILMMSAKEFYLYATLLLLLGFSKGMFLPLARSLPLQIWPEGGRDAVNVTYVMENLGVALGAACSGFLGEVSMNLVFAGNAFTYILVLVATPYLFRRLSQTITETENEIEESKSAVGKVVDSKRGMFQLVMLTSFFSILIISYVQWQTVVPTYLKSIDIPLTAYGLLWTVNGLLVVTGQPFVTWLIRVTRMKLHMQIFSGSLLFVITMLILSQATHYEWFVLGMVVMTFGEMLVWPAVPARVAEIAPKDKQGFYQGIAVSGHSVGRMIGPLLGGYLFEQLGNQVMFMSMAAICLLTSVLLWSYQLKSYKRQSHWGSEQAS</sequence>
<evidence type="ECO:0000256" key="3">
    <source>
        <dbReference type="ARBA" id="ARBA00022475"/>
    </source>
</evidence>
<feature type="transmembrane region" description="Helical" evidence="7">
    <location>
        <begin position="164"/>
        <end position="184"/>
    </location>
</feature>
<reference evidence="9 10" key="1">
    <citation type="submission" date="2019-03" db="EMBL/GenBank/DDBJ databases">
        <title>Genomic Encyclopedia of Type Strains, Phase IV (KMG-IV): sequencing the most valuable type-strain genomes for metagenomic binning, comparative biology and taxonomic classification.</title>
        <authorList>
            <person name="Goeker M."/>
        </authorList>
    </citation>
    <scope>NUCLEOTIDE SEQUENCE [LARGE SCALE GENOMIC DNA]</scope>
    <source>
        <strain evidence="9 10">DSM 45707</strain>
    </source>
</reference>
<feature type="domain" description="Major facilitator superfamily (MFS) profile" evidence="8">
    <location>
        <begin position="11"/>
        <end position="397"/>
    </location>
</feature>
<dbReference type="Gene3D" id="1.20.1250.20">
    <property type="entry name" value="MFS general substrate transporter like domains"/>
    <property type="match status" value="1"/>
</dbReference>
<organism evidence="9 10">
    <name type="scientific">Hazenella coriacea</name>
    <dbReference type="NCBI Taxonomy" id="1179467"/>
    <lineage>
        <taxon>Bacteria</taxon>
        <taxon>Bacillati</taxon>
        <taxon>Bacillota</taxon>
        <taxon>Bacilli</taxon>
        <taxon>Bacillales</taxon>
        <taxon>Thermoactinomycetaceae</taxon>
        <taxon>Hazenella</taxon>
    </lineage>
</organism>
<feature type="transmembrane region" description="Helical" evidence="7">
    <location>
        <begin position="77"/>
        <end position="94"/>
    </location>
</feature>
<keyword evidence="6 7" id="KW-0472">Membrane</keyword>
<feature type="transmembrane region" description="Helical" evidence="7">
    <location>
        <begin position="282"/>
        <end position="302"/>
    </location>
</feature>
<feature type="transmembrane region" description="Helical" evidence="7">
    <location>
        <begin position="255"/>
        <end position="275"/>
    </location>
</feature>
<keyword evidence="4 7" id="KW-0812">Transmembrane</keyword>
<evidence type="ECO:0000259" key="8">
    <source>
        <dbReference type="PROSITE" id="PS50850"/>
    </source>
</evidence>
<dbReference type="InterPro" id="IPR050171">
    <property type="entry name" value="MFS_Transporters"/>
</dbReference>
<dbReference type="AlphaFoldDB" id="A0A4R3L2L5"/>
<evidence type="ECO:0000256" key="1">
    <source>
        <dbReference type="ARBA" id="ARBA00004651"/>
    </source>
</evidence>
<dbReference type="PROSITE" id="PS50850">
    <property type="entry name" value="MFS"/>
    <property type="match status" value="1"/>
</dbReference>
<feature type="transmembrane region" description="Helical" evidence="7">
    <location>
        <begin position="215"/>
        <end position="235"/>
    </location>
</feature>
<proteinExistence type="predicted"/>
<gene>
    <name evidence="9" type="ORF">EDD58_1115</name>
</gene>
<dbReference type="EMBL" id="SMAG01000011">
    <property type="protein sequence ID" value="TCS92541.1"/>
    <property type="molecule type" value="Genomic_DNA"/>
</dbReference>
<evidence type="ECO:0000313" key="9">
    <source>
        <dbReference type="EMBL" id="TCS92541.1"/>
    </source>
</evidence>
<feature type="transmembrane region" description="Helical" evidence="7">
    <location>
        <begin position="49"/>
        <end position="70"/>
    </location>
</feature>
<dbReference type="InterPro" id="IPR036259">
    <property type="entry name" value="MFS_trans_sf"/>
</dbReference>